<organism evidence="14 15">
    <name type="scientific">Dinothrombium tinctorium</name>
    <dbReference type="NCBI Taxonomy" id="1965070"/>
    <lineage>
        <taxon>Eukaryota</taxon>
        <taxon>Metazoa</taxon>
        <taxon>Ecdysozoa</taxon>
        <taxon>Arthropoda</taxon>
        <taxon>Chelicerata</taxon>
        <taxon>Arachnida</taxon>
        <taxon>Acari</taxon>
        <taxon>Acariformes</taxon>
        <taxon>Trombidiformes</taxon>
        <taxon>Prostigmata</taxon>
        <taxon>Anystina</taxon>
        <taxon>Parasitengona</taxon>
        <taxon>Trombidioidea</taxon>
        <taxon>Trombidiidae</taxon>
        <taxon>Dinothrombium</taxon>
    </lineage>
</organism>
<feature type="compositionally biased region" description="Basic and acidic residues" evidence="12">
    <location>
        <begin position="84"/>
        <end position="96"/>
    </location>
</feature>
<comment type="catalytic activity">
    <reaction evidence="11">
        <text>L-seryl-[protein] + ATP = O-phospho-L-seryl-[protein] + ADP + H(+)</text>
        <dbReference type="Rhea" id="RHEA:17989"/>
        <dbReference type="Rhea" id="RHEA-COMP:9863"/>
        <dbReference type="Rhea" id="RHEA-COMP:11604"/>
        <dbReference type="ChEBI" id="CHEBI:15378"/>
        <dbReference type="ChEBI" id="CHEBI:29999"/>
        <dbReference type="ChEBI" id="CHEBI:30616"/>
        <dbReference type="ChEBI" id="CHEBI:83421"/>
        <dbReference type="ChEBI" id="CHEBI:456216"/>
        <dbReference type="EC" id="2.7.11.1"/>
    </reaction>
    <physiologicalReaction direction="left-to-right" evidence="11">
        <dbReference type="Rhea" id="RHEA:17990"/>
    </physiologicalReaction>
</comment>
<evidence type="ECO:0000256" key="10">
    <source>
        <dbReference type="ARBA" id="ARBA00048659"/>
    </source>
</evidence>
<dbReference type="InterPro" id="IPR044092">
    <property type="entry name" value="STKc_PRP4"/>
</dbReference>
<feature type="region of interest" description="Disordered" evidence="12">
    <location>
        <begin position="37"/>
        <end position="63"/>
    </location>
</feature>
<proteinExistence type="predicted"/>
<dbReference type="CDD" id="cd14135">
    <property type="entry name" value="STKc_PRP4"/>
    <property type="match status" value="1"/>
</dbReference>
<reference evidence="14 15" key="1">
    <citation type="journal article" date="2018" name="Gigascience">
        <title>Genomes of trombidid mites reveal novel predicted allergens and laterally-transferred genes associated with secondary metabolism.</title>
        <authorList>
            <person name="Dong X."/>
            <person name="Chaisiri K."/>
            <person name="Xia D."/>
            <person name="Armstrong S.D."/>
            <person name="Fang Y."/>
            <person name="Donnelly M.J."/>
            <person name="Kadowaki T."/>
            <person name="McGarry J.W."/>
            <person name="Darby A.C."/>
            <person name="Makepeace B.L."/>
        </authorList>
    </citation>
    <scope>NUCLEOTIDE SEQUENCE [LARGE SCALE GENOMIC DNA]</scope>
    <source>
        <strain evidence="14">UoL-WK</strain>
    </source>
</reference>
<dbReference type="Pfam" id="PF00069">
    <property type="entry name" value="Pkinase"/>
    <property type="match status" value="1"/>
</dbReference>
<keyword evidence="15" id="KW-1185">Reference proteome</keyword>
<evidence type="ECO:0000259" key="13">
    <source>
        <dbReference type="PROSITE" id="PS50011"/>
    </source>
</evidence>
<dbReference type="STRING" id="1965070.A0A443QRV2"/>
<keyword evidence="6" id="KW-0067">ATP-binding</keyword>
<comment type="caution">
    <text evidence="14">The sequence shown here is derived from an EMBL/GenBank/DDBJ whole genome shotgun (WGS) entry which is preliminary data.</text>
</comment>
<evidence type="ECO:0000256" key="1">
    <source>
        <dbReference type="ARBA" id="ARBA00012513"/>
    </source>
</evidence>
<dbReference type="Gene3D" id="3.30.200.20">
    <property type="entry name" value="Phosphorylase Kinase, domain 1"/>
    <property type="match status" value="1"/>
</dbReference>
<feature type="region of interest" description="Disordered" evidence="12">
    <location>
        <begin position="226"/>
        <end position="259"/>
    </location>
</feature>
<feature type="region of interest" description="Disordered" evidence="12">
    <location>
        <begin position="280"/>
        <end position="319"/>
    </location>
</feature>
<feature type="compositionally biased region" description="Basic residues" evidence="12">
    <location>
        <begin position="105"/>
        <end position="123"/>
    </location>
</feature>
<feature type="compositionally biased region" description="Acidic residues" evidence="12">
    <location>
        <begin position="241"/>
        <end position="259"/>
    </location>
</feature>
<evidence type="ECO:0000313" key="14">
    <source>
        <dbReference type="EMBL" id="RWS05742.1"/>
    </source>
</evidence>
<dbReference type="AlphaFoldDB" id="A0A443QRV2"/>
<comment type="catalytic activity">
    <reaction evidence="10">
        <text>L-threonyl-[protein] + ATP = O-phospho-L-threonyl-[protein] + ADP + H(+)</text>
        <dbReference type="Rhea" id="RHEA:46608"/>
        <dbReference type="Rhea" id="RHEA-COMP:11060"/>
        <dbReference type="Rhea" id="RHEA-COMP:11605"/>
        <dbReference type="ChEBI" id="CHEBI:15378"/>
        <dbReference type="ChEBI" id="CHEBI:30013"/>
        <dbReference type="ChEBI" id="CHEBI:30616"/>
        <dbReference type="ChEBI" id="CHEBI:61977"/>
        <dbReference type="ChEBI" id="CHEBI:456216"/>
        <dbReference type="EC" id="2.7.11.1"/>
    </reaction>
    <physiologicalReaction direction="left-to-right" evidence="10">
        <dbReference type="Rhea" id="RHEA:46609"/>
    </physiologicalReaction>
</comment>
<feature type="domain" description="Protein kinase" evidence="13">
    <location>
        <begin position="419"/>
        <end position="704"/>
    </location>
</feature>
<sequence>MDDLLLRGDGSISTEELELEELVKQKELLKAMLDREIDGELTREETENQHLRPLPDSAESETPANDARELLIDDEAFASNCVRSNDHQTDKDDVKHLSSSSAAAKHSHSKCSHSKSEKHKRKLHEIPSSCKESGKDNEYVKNHIDIPKSGSRCIIHINGEDLGVDLEVARKALRVHSIGIAKVIGIRDIGHGVEVLSENVLMIGQLYIAIIVKCIIINHHIMTEEEPHPIPIPSSDKKESSDEENQIDIDNNEEEDEDALIERIRKQRLERYKKLGVTDINEGSNSGFSSPAITPAKKASSVEDTPSSPYIDEDSQPTQLFEDSINEKRKMMEADKEPQPDTDLISEKEEPVKQKELDMFAEDDTHNFGKEAHAITSGASNFYRTGINRAYENPALNDNWDDAEGYYRVRIGEILDGRYSVYGYTGQGVFSNVVRARDMARTGQEVAVKIIRSNEIMHKTGLKELEMLKRLNDADPEDKFHCLRLYRHFYHKSHLCLVFEPLSMNLREVLKKYGKDIGLHIKAVNESKLVLKLCDFGSASLASENDITPYLVSRFYRAPEIILGLNYDFNIDMWSVAVTLYELYTGKIMFPGKSNNQMLKFFMDLKGKFSNKLIRKGAYKDQHFDANCNFLYQEIDKVTEREKVVVMSNIKATRDLQCELIAGHRLSEDHHRKVIQLKDLLEKLLMLDPTKRLSINQALGHPFIQDRMC</sequence>
<dbReference type="GO" id="GO:0004674">
    <property type="term" value="F:protein serine/threonine kinase activity"/>
    <property type="evidence" value="ECO:0007669"/>
    <property type="project" value="UniProtKB-KW"/>
</dbReference>
<protein>
    <recommendedName>
        <fullName evidence="7">Serine/threonine-protein kinase PRP4 homolog</fullName>
        <ecNumber evidence="1">2.7.11.1</ecNumber>
    </recommendedName>
    <alternativeName>
        <fullName evidence="8">PRP4 pre-mRNA-processing factor 4 homolog</fullName>
    </alternativeName>
</protein>
<dbReference type="GO" id="GO:0045292">
    <property type="term" value="P:mRNA cis splicing, via spliceosome"/>
    <property type="evidence" value="ECO:0007669"/>
    <property type="project" value="InterPro"/>
</dbReference>
<keyword evidence="4" id="KW-0547">Nucleotide-binding</keyword>
<dbReference type="Gene3D" id="1.10.510.10">
    <property type="entry name" value="Transferase(Phosphotransferase) domain 1"/>
    <property type="match status" value="1"/>
</dbReference>
<name>A0A443QRV2_9ACAR</name>
<feature type="compositionally biased region" description="Basic and acidic residues" evidence="12">
    <location>
        <begin position="37"/>
        <end position="50"/>
    </location>
</feature>
<evidence type="ECO:0000256" key="2">
    <source>
        <dbReference type="ARBA" id="ARBA00022527"/>
    </source>
</evidence>
<feature type="region of interest" description="Disordered" evidence="12">
    <location>
        <begin position="84"/>
        <end position="135"/>
    </location>
</feature>
<evidence type="ECO:0000256" key="4">
    <source>
        <dbReference type="ARBA" id="ARBA00022741"/>
    </source>
</evidence>
<evidence type="ECO:0000256" key="7">
    <source>
        <dbReference type="ARBA" id="ARBA00023637"/>
    </source>
</evidence>
<evidence type="ECO:0000256" key="6">
    <source>
        <dbReference type="ARBA" id="ARBA00022840"/>
    </source>
</evidence>
<gene>
    <name evidence="14" type="ORF">B4U79_12949</name>
</gene>
<dbReference type="InterPro" id="IPR011009">
    <property type="entry name" value="Kinase-like_dom_sf"/>
</dbReference>
<comment type="subunit">
    <text evidence="9">Interacts with CLK1 C-terminus. Associates with the U5 snRNP and NCOR1 deacetylase complexes. Identified in the spliceosome C complex.</text>
</comment>
<keyword evidence="2" id="KW-0723">Serine/threonine-protein kinase</keyword>
<dbReference type="EMBL" id="NCKU01004580">
    <property type="protein sequence ID" value="RWS05742.1"/>
    <property type="molecule type" value="Genomic_DNA"/>
</dbReference>
<dbReference type="Proteomes" id="UP000285301">
    <property type="component" value="Unassembled WGS sequence"/>
</dbReference>
<evidence type="ECO:0000256" key="12">
    <source>
        <dbReference type="SAM" id="MobiDB-lite"/>
    </source>
</evidence>
<dbReference type="PANTHER" id="PTHR24058:SF103">
    <property type="entry name" value="SERINE_THREONINE-PROTEIN KINASE PRP4 HOMOLOG"/>
    <property type="match status" value="1"/>
</dbReference>
<keyword evidence="5 14" id="KW-0418">Kinase</keyword>
<feature type="compositionally biased region" description="Polar residues" evidence="12">
    <location>
        <begin position="281"/>
        <end position="292"/>
    </location>
</feature>
<evidence type="ECO:0000256" key="3">
    <source>
        <dbReference type="ARBA" id="ARBA00022679"/>
    </source>
</evidence>
<evidence type="ECO:0000313" key="15">
    <source>
        <dbReference type="Proteomes" id="UP000285301"/>
    </source>
</evidence>
<dbReference type="EC" id="2.7.11.1" evidence="1"/>
<keyword evidence="3" id="KW-0808">Transferase</keyword>
<evidence type="ECO:0000256" key="9">
    <source>
        <dbReference type="ARBA" id="ARBA00046964"/>
    </source>
</evidence>
<dbReference type="SUPFAM" id="SSF56112">
    <property type="entry name" value="Protein kinase-like (PK-like)"/>
    <property type="match status" value="1"/>
</dbReference>
<evidence type="ECO:0000256" key="11">
    <source>
        <dbReference type="ARBA" id="ARBA00048977"/>
    </source>
</evidence>
<evidence type="ECO:0000256" key="8">
    <source>
        <dbReference type="ARBA" id="ARBA00031858"/>
    </source>
</evidence>
<dbReference type="InterPro" id="IPR000719">
    <property type="entry name" value="Prot_kinase_dom"/>
</dbReference>
<dbReference type="PANTHER" id="PTHR24058">
    <property type="entry name" value="DUAL SPECIFICITY PROTEIN KINASE"/>
    <property type="match status" value="1"/>
</dbReference>
<dbReference type="PROSITE" id="PS50011">
    <property type="entry name" value="PROTEIN_KINASE_DOM"/>
    <property type="match status" value="1"/>
</dbReference>
<dbReference type="InterPro" id="IPR050494">
    <property type="entry name" value="Ser_Thr_dual-spec_kinase"/>
</dbReference>
<accession>A0A443QRV2</accession>
<dbReference type="GO" id="GO:0005524">
    <property type="term" value="F:ATP binding"/>
    <property type="evidence" value="ECO:0007669"/>
    <property type="project" value="UniProtKB-KW"/>
</dbReference>
<dbReference type="FunFam" id="3.30.200.20:FF:000123">
    <property type="entry name" value="serine/threonine-protein kinase PRP4 homolog"/>
    <property type="match status" value="1"/>
</dbReference>
<dbReference type="OrthoDB" id="3967at2759"/>
<evidence type="ECO:0000256" key="5">
    <source>
        <dbReference type="ARBA" id="ARBA00022777"/>
    </source>
</evidence>